<name>A0A3N4LM23_9PEZI</name>
<reference evidence="1 2" key="1">
    <citation type="journal article" date="2018" name="Nat. Ecol. Evol.">
        <title>Pezizomycetes genomes reveal the molecular basis of ectomycorrhizal truffle lifestyle.</title>
        <authorList>
            <person name="Murat C."/>
            <person name="Payen T."/>
            <person name="Noel B."/>
            <person name="Kuo A."/>
            <person name="Morin E."/>
            <person name="Chen J."/>
            <person name="Kohler A."/>
            <person name="Krizsan K."/>
            <person name="Balestrini R."/>
            <person name="Da Silva C."/>
            <person name="Montanini B."/>
            <person name="Hainaut M."/>
            <person name="Levati E."/>
            <person name="Barry K.W."/>
            <person name="Belfiori B."/>
            <person name="Cichocki N."/>
            <person name="Clum A."/>
            <person name="Dockter R.B."/>
            <person name="Fauchery L."/>
            <person name="Guy J."/>
            <person name="Iotti M."/>
            <person name="Le Tacon F."/>
            <person name="Lindquist E.A."/>
            <person name="Lipzen A."/>
            <person name="Malagnac F."/>
            <person name="Mello A."/>
            <person name="Molinier V."/>
            <person name="Miyauchi S."/>
            <person name="Poulain J."/>
            <person name="Riccioni C."/>
            <person name="Rubini A."/>
            <person name="Sitrit Y."/>
            <person name="Splivallo R."/>
            <person name="Traeger S."/>
            <person name="Wang M."/>
            <person name="Zifcakova L."/>
            <person name="Wipf D."/>
            <person name="Zambonelli A."/>
            <person name="Paolocci F."/>
            <person name="Nowrousian M."/>
            <person name="Ottonello S."/>
            <person name="Baldrian P."/>
            <person name="Spatafora J.W."/>
            <person name="Henrissat B."/>
            <person name="Nagy L.G."/>
            <person name="Aury J.M."/>
            <person name="Wincker P."/>
            <person name="Grigoriev I.V."/>
            <person name="Bonfante P."/>
            <person name="Martin F.M."/>
        </authorList>
    </citation>
    <scope>NUCLEOTIDE SEQUENCE [LARGE SCALE GENOMIC DNA]</scope>
    <source>
        <strain evidence="1 2">ATCC MYA-4762</strain>
    </source>
</reference>
<dbReference type="AlphaFoldDB" id="A0A3N4LM23"/>
<dbReference type="OrthoDB" id="2319592at2759"/>
<evidence type="ECO:0000313" key="2">
    <source>
        <dbReference type="Proteomes" id="UP000267821"/>
    </source>
</evidence>
<keyword evidence="2" id="KW-1185">Reference proteome</keyword>
<evidence type="ECO:0000313" key="1">
    <source>
        <dbReference type="EMBL" id="RPB22392.1"/>
    </source>
</evidence>
<protein>
    <submittedName>
        <fullName evidence="1">Uncharacterized protein</fullName>
    </submittedName>
</protein>
<accession>A0A3N4LM23</accession>
<proteinExistence type="predicted"/>
<organism evidence="1 2">
    <name type="scientific">Terfezia boudieri ATCC MYA-4762</name>
    <dbReference type="NCBI Taxonomy" id="1051890"/>
    <lineage>
        <taxon>Eukaryota</taxon>
        <taxon>Fungi</taxon>
        <taxon>Dikarya</taxon>
        <taxon>Ascomycota</taxon>
        <taxon>Pezizomycotina</taxon>
        <taxon>Pezizomycetes</taxon>
        <taxon>Pezizales</taxon>
        <taxon>Pezizaceae</taxon>
        <taxon>Terfezia</taxon>
    </lineage>
</organism>
<dbReference type="InParanoid" id="A0A3N4LM23"/>
<gene>
    <name evidence="1" type="ORF">L211DRAFT_850696</name>
</gene>
<sequence>MGRIMVEFQRRWQLEMDLDVQLAIMKESSGHAASFMALLKMSSVARPTAGNWRAVVQTNYQDYLNGVSRKIKRDLSTNVVLRDTVRSLTLHAGGSWAIDPDSLTPEESQLLNMGILLLASSTQVKFTSILILRVCIDIVFPKLGMDSLPNDYIDHPINLLKGGPSAYPSEAA</sequence>
<dbReference type="Proteomes" id="UP000267821">
    <property type="component" value="Unassembled WGS sequence"/>
</dbReference>
<dbReference type="EMBL" id="ML121552">
    <property type="protein sequence ID" value="RPB22392.1"/>
    <property type="molecule type" value="Genomic_DNA"/>
</dbReference>